<dbReference type="STRING" id="452589.G9NQN4"/>
<dbReference type="PANTHER" id="PTHR43162:SF1">
    <property type="entry name" value="PRESTALK A DIFFERENTIATION PROTEIN A"/>
    <property type="match status" value="1"/>
</dbReference>
<dbReference type="GeneID" id="25784720"/>
<dbReference type="InterPro" id="IPR008030">
    <property type="entry name" value="NmrA-like"/>
</dbReference>
<dbReference type="Pfam" id="PF05368">
    <property type="entry name" value="NmrA"/>
    <property type="match status" value="1"/>
</dbReference>
<reference evidence="2 3" key="1">
    <citation type="journal article" date="2011" name="Genome Biol.">
        <title>Comparative genome sequence analysis underscores mycoparasitism as the ancestral life style of Trichoderma.</title>
        <authorList>
            <person name="Kubicek C.P."/>
            <person name="Herrera-Estrella A."/>
            <person name="Seidl-Seiboth V."/>
            <person name="Martinez D.A."/>
            <person name="Druzhinina I.S."/>
            <person name="Thon M."/>
            <person name="Zeilinger S."/>
            <person name="Casas-Flores S."/>
            <person name="Horwitz B.A."/>
            <person name="Mukherjee P.K."/>
            <person name="Mukherjee M."/>
            <person name="Kredics L."/>
            <person name="Alcaraz L.D."/>
            <person name="Aerts A."/>
            <person name="Antal Z."/>
            <person name="Atanasova L."/>
            <person name="Cervantes-Badillo M.G."/>
            <person name="Challacombe J."/>
            <person name="Chertkov O."/>
            <person name="McCluskey K."/>
            <person name="Coulpier F."/>
            <person name="Deshpande N."/>
            <person name="von Doehren H."/>
            <person name="Ebbole D.J."/>
            <person name="Esquivel-Naranjo E.U."/>
            <person name="Fekete E."/>
            <person name="Flipphi M."/>
            <person name="Glaser F."/>
            <person name="Gomez-Rodriguez E.Y."/>
            <person name="Gruber S."/>
            <person name="Han C."/>
            <person name="Henrissat B."/>
            <person name="Hermosa R."/>
            <person name="Hernandez-Onate M."/>
            <person name="Karaffa L."/>
            <person name="Kosti I."/>
            <person name="Le Crom S."/>
            <person name="Lindquist E."/>
            <person name="Lucas S."/>
            <person name="Luebeck M."/>
            <person name="Luebeck P.S."/>
            <person name="Margeot A."/>
            <person name="Metz B."/>
            <person name="Misra M."/>
            <person name="Nevalainen H."/>
            <person name="Omann M."/>
            <person name="Packer N."/>
            <person name="Perrone G."/>
            <person name="Uresti-Rivera E.E."/>
            <person name="Salamov A."/>
            <person name="Schmoll M."/>
            <person name="Seiboth B."/>
            <person name="Shapiro H."/>
            <person name="Sukno S."/>
            <person name="Tamayo-Ramos J.A."/>
            <person name="Tisch D."/>
            <person name="Wiest A."/>
            <person name="Wilkinson H.H."/>
            <person name="Zhang M."/>
            <person name="Coutinho P.M."/>
            <person name="Kenerley C.M."/>
            <person name="Monte E."/>
            <person name="Baker S.E."/>
            <person name="Grigoriev I.V."/>
        </authorList>
    </citation>
    <scope>NUCLEOTIDE SEQUENCE [LARGE SCALE GENOMIC DNA]</scope>
    <source>
        <strain evidence="3">ATCC 20476 / IMI 206040</strain>
    </source>
</reference>
<gene>
    <name evidence="2" type="ORF">TRIATDRAFT_46297</name>
</gene>
<keyword evidence="3" id="KW-1185">Reference proteome</keyword>
<dbReference type="InterPro" id="IPR036291">
    <property type="entry name" value="NAD(P)-bd_dom_sf"/>
</dbReference>
<dbReference type="SUPFAM" id="SSF51735">
    <property type="entry name" value="NAD(P)-binding Rossmann-fold domains"/>
    <property type="match status" value="1"/>
</dbReference>
<dbReference type="eggNOG" id="ENOG502RUF8">
    <property type="taxonomic scope" value="Eukaryota"/>
</dbReference>
<comment type="caution">
    <text evidence="2">The sequence shown here is derived from an EMBL/GenBank/DDBJ whole genome shotgun (WGS) entry which is preliminary data.</text>
</comment>
<dbReference type="PANTHER" id="PTHR43162">
    <property type="match status" value="1"/>
</dbReference>
<feature type="domain" description="NmrA-like" evidence="1">
    <location>
        <begin position="7"/>
        <end position="273"/>
    </location>
</feature>
<sequence length="304" mass="33277">MSSSDAPILVTGAAGRVGGVGGRVVELLRKANLPVRALVRQDDERADRLRSLGAEVVVADLLKTEQVLPILQGCQKIFFCLSVSAEYLEATMVMAAAARATPGIEIIVNMSQMTVAEMDLTHTTDSPQHKLQWLSEQALNWSGVPVTHLRPTAFQENSLFLQMPARGIKQSGKIRLPFGKGRVSPVATRDVAECAVQILLHAQDYVGKTVELTGPNSVDMFELAKEYASAIGIPVQYEPTPFEVWSEQASKIGWPAHVQNHISTMVKLVEAGRYDRYTDSVQTILGRPATPISSMIRQNLDIFK</sequence>
<organism evidence="2 3">
    <name type="scientific">Hypocrea atroviridis (strain ATCC 20476 / IMI 206040)</name>
    <name type="common">Trichoderma atroviride</name>
    <dbReference type="NCBI Taxonomy" id="452589"/>
    <lineage>
        <taxon>Eukaryota</taxon>
        <taxon>Fungi</taxon>
        <taxon>Dikarya</taxon>
        <taxon>Ascomycota</taxon>
        <taxon>Pezizomycotina</taxon>
        <taxon>Sordariomycetes</taxon>
        <taxon>Hypocreomycetidae</taxon>
        <taxon>Hypocreales</taxon>
        <taxon>Hypocreaceae</taxon>
        <taxon>Trichoderma</taxon>
    </lineage>
</organism>
<dbReference type="HOGENOM" id="CLU_007383_10_6_1"/>
<name>G9NQN4_HYPAI</name>
<evidence type="ECO:0000313" key="3">
    <source>
        <dbReference type="Proteomes" id="UP000005426"/>
    </source>
</evidence>
<dbReference type="Gene3D" id="3.40.50.720">
    <property type="entry name" value="NAD(P)-binding Rossmann-like Domain"/>
    <property type="match status" value="1"/>
</dbReference>
<evidence type="ECO:0000259" key="1">
    <source>
        <dbReference type="Pfam" id="PF05368"/>
    </source>
</evidence>
<dbReference type="EMBL" id="ABDG02000021">
    <property type="protein sequence ID" value="EHK46857.1"/>
    <property type="molecule type" value="Genomic_DNA"/>
</dbReference>
<accession>G9NQN4</accession>
<dbReference type="Gene3D" id="3.90.25.10">
    <property type="entry name" value="UDP-galactose 4-epimerase, domain 1"/>
    <property type="match status" value="1"/>
</dbReference>
<evidence type="ECO:0000313" key="2">
    <source>
        <dbReference type="EMBL" id="EHK46857.1"/>
    </source>
</evidence>
<dbReference type="AlphaFoldDB" id="G9NQN4"/>
<dbReference type="OMA" id="GEFMENA"/>
<dbReference type="OrthoDB" id="9997102at2759"/>
<dbReference type="Proteomes" id="UP000005426">
    <property type="component" value="Unassembled WGS sequence"/>
</dbReference>
<dbReference type="InterPro" id="IPR051604">
    <property type="entry name" value="Ergot_Alk_Oxidoreductase"/>
</dbReference>
<protein>
    <recommendedName>
        <fullName evidence="1">NmrA-like domain-containing protein</fullName>
    </recommendedName>
</protein>
<proteinExistence type="predicted"/>
<dbReference type="KEGG" id="tatv:25784720"/>